<dbReference type="GO" id="GO:0003677">
    <property type="term" value="F:DNA binding"/>
    <property type="evidence" value="ECO:0007669"/>
    <property type="project" value="InterPro"/>
</dbReference>
<proteinExistence type="predicted"/>
<evidence type="ECO:0000313" key="3">
    <source>
        <dbReference type="Proteomes" id="UP000476628"/>
    </source>
</evidence>
<dbReference type="SUPFAM" id="SSF46955">
    <property type="entry name" value="Putative DNA-binding domain"/>
    <property type="match status" value="1"/>
</dbReference>
<dbReference type="InterPro" id="IPR041657">
    <property type="entry name" value="HTH_17"/>
</dbReference>
<dbReference type="RefSeq" id="WP_014485279.1">
    <property type="nucleotide sequence ID" value="NZ_CAXSJW010000012.1"/>
</dbReference>
<dbReference type="Proteomes" id="UP000476628">
    <property type="component" value="Unassembled WGS sequence"/>
</dbReference>
<evidence type="ECO:0000313" key="2">
    <source>
        <dbReference type="EMBL" id="KAB7203100.1"/>
    </source>
</evidence>
<reference evidence="2 3" key="1">
    <citation type="journal article" date="2019" name="Nat. Med.">
        <title>A library of human gut bacterial isolates paired with longitudinal multiomics data enables mechanistic microbiome research.</title>
        <authorList>
            <person name="Poyet M."/>
            <person name="Groussin M."/>
            <person name="Gibbons S.M."/>
            <person name="Avila-Pacheco J."/>
            <person name="Jiang X."/>
            <person name="Kearney S.M."/>
            <person name="Perrotta A.R."/>
            <person name="Berdy B."/>
            <person name="Zhao S."/>
            <person name="Lieberman T.D."/>
            <person name="Swanson P.K."/>
            <person name="Smith M."/>
            <person name="Roesemann S."/>
            <person name="Alexander J.E."/>
            <person name="Rich S.A."/>
            <person name="Livny J."/>
            <person name="Vlamakis H."/>
            <person name="Clish C."/>
            <person name="Bullock K."/>
            <person name="Deik A."/>
            <person name="Scott J."/>
            <person name="Pierce K.A."/>
            <person name="Xavier R.J."/>
            <person name="Alm E.J."/>
        </authorList>
    </citation>
    <scope>NUCLEOTIDE SEQUENCE [LARGE SCALE GENOMIC DNA]</scope>
    <source>
        <strain evidence="2 3">BIOML-A136</strain>
    </source>
</reference>
<dbReference type="AlphaFoldDB" id="A0A2N0SQ63"/>
<dbReference type="EMBL" id="WDUB01000011">
    <property type="protein sequence ID" value="KAB7203100.1"/>
    <property type="molecule type" value="Genomic_DNA"/>
</dbReference>
<protein>
    <submittedName>
        <fullName evidence="2">Helix-turn-helix domain-containing protein</fullName>
    </submittedName>
</protein>
<dbReference type="Pfam" id="PF12728">
    <property type="entry name" value="HTH_17"/>
    <property type="match status" value="1"/>
</dbReference>
<sequence>MEVLSRDRELTILVDSESQRDIEQTVDDIKDIRANIALNVDGRNVDLPKDVSVIVTTVLESLSKGSRVVISTTPKELRTTAAAEMLGISRPTLLKLVREGELPSHKVGAHHRFLLNDVLEYRDKQQEIKREHFLAVRGSLDELED</sequence>
<dbReference type="InterPro" id="IPR009061">
    <property type="entry name" value="DNA-bd_dom_put_sf"/>
</dbReference>
<name>A0A2N0SQ63_BIFLN</name>
<evidence type="ECO:0000259" key="1">
    <source>
        <dbReference type="Pfam" id="PF12728"/>
    </source>
</evidence>
<accession>A0A2N0SQ63</accession>
<feature type="domain" description="Helix-turn-helix" evidence="1">
    <location>
        <begin position="77"/>
        <end position="125"/>
    </location>
</feature>
<organism evidence="2 3">
    <name type="scientific">Bifidobacterium longum</name>
    <dbReference type="NCBI Taxonomy" id="216816"/>
    <lineage>
        <taxon>Bacteria</taxon>
        <taxon>Bacillati</taxon>
        <taxon>Actinomycetota</taxon>
        <taxon>Actinomycetes</taxon>
        <taxon>Bifidobacteriales</taxon>
        <taxon>Bifidobacteriaceae</taxon>
        <taxon>Bifidobacterium</taxon>
    </lineage>
</organism>
<comment type="caution">
    <text evidence="2">The sequence shown here is derived from an EMBL/GenBank/DDBJ whole genome shotgun (WGS) entry which is preliminary data.</text>
</comment>
<gene>
    <name evidence="2" type="ORF">GBC45_07865</name>
</gene>
<dbReference type="InterPro" id="IPR010093">
    <property type="entry name" value="SinI_DNA-bd"/>
</dbReference>
<dbReference type="NCBIfam" id="TIGR01764">
    <property type="entry name" value="excise"/>
    <property type="match status" value="1"/>
</dbReference>